<evidence type="ECO:0000259" key="2">
    <source>
        <dbReference type="PROSITE" id="PS52039"/>
    </source>
</evidence>
<sequence>MSLAQQLYEGVELGPAGATGLITYHRTDSVSIAKSARLEAAKFIKETFGTNYLPDRPPVYKTKNSLAQEAHEAIRPTSVLRTPES</sequence>
<dbReference type="InterPro" id="IPR013497">
    <property type="entry name" value="Topo_IA_cen"/>
</dbReference>
<dbReference type="PANTHER" id="PTHR42785">
    <property type="entry name" value="DNA TOPOISOMERASE, TYPE IA, CORE"/>
    <property type="match status" value="1"/>
</dbReference>
<dbReference type="AlphaFoldDB" id="A0A2G9Y9P1"/>
<protein>
    <submittedName>
        <fullName evidence="3">DNA topoisomerase I</fullName>
        <ecNumber evidence="3">5.99.1.2</ecNumber>
    </submittedName>
</protein>
<name>A0A2G9Y9P1_9BACT</name>
<dbReference type="GO" id="GO:0003917">
    <property type="term" value="F:DNA topoisomerase type I (single strand cut, ATP-independent) activity"/>
    <property type="evidence" value="ECO:0007669"/>
    <property type="project" value="InterPro"/>
</dbReference>
<feature type="region of interest" description="Disordered" evidence="1">
    <location>
        <begin position="66"/>
        <end position="85"/>
    </location>
</feature>
<dbReference type="GO" id="GO:0003677">
    <property type="term" value="F:DNA binding"/>
    <property type="evidence" value="ECO:0007669"/>
    <property type="project" value="InterPro"/>
</dbReference>
<reference evidence="3 4" key="1">
    <citation type="submission" date="2017-09" db="EMBL/GenBank/DDBJ databases">
        <title>Depth-based differentiation of microbial function through sediment-hosted aquifers and enrichment of novel symbionts in the deep terrestrial subsurface.</title>
        <authorList>
            <person name="Probst A.J."/>
            <person name="Ladd B."/>
            <person name="Jarett J.K."/>
            <person name="Geller-Mcgrath D.E."/>
            <person name="Sieber C.M."/>
            <person name="Emerson J.B."/>
            <person name="Anantharaman K."/>
            <person name="Thomas B.C."/>
            <person name="Malmstrom R."/>
            <person name="Stieglmeier M."/>
            <person name="Klingl A."/>
            <person name="Woyke T."/>
            <person name="Ryan C.M."/>
            <person name="Banfield J.F."/>
        </authorList>
    </citation>
    <scope>NUCLEOTIDE SEQUENCE [LARGE SCALE GENOMIC DNA]</scope>
    <source>
        <strain evidence="3">CG23_combo_of_CG06-09_8_20_14_all_48_7</strain>
    </source>
</reference>
<keyword evidence="3" id="KW-0413">Isomerase</keyword>
<dbReference type="SUPFAM" id="SSF56712">
    <property type="entry name" value="Prokaryotic type I DNA topoisomerase"/>
    <property type="match status" value="1"/>
</dbReference>
<dbReference type="EC" id="5.99.1.2" evidence="3"/>
<dbReference type="Gene3D" id="1.10.290.10">
    <property type="entry name" value="Topoisomerase I, domain 4"/>
    <property type="match status" value="1"/>
</dbReference>
<dbReference type="PROSITE" id="PS52039">
    <property type="entry name" value="TOPO_IA_2"/>
    <property type="match status" value="1"/>
</dbReference>
<dbReference type="InterPro" id="IPR013826">
    <property type="entry name" value="Topo_IA_cen_sub3"/>
</dbReference>
<dbReference type="PANTHER" id="PTHR42785:SF1">
    <property type="entry name" value="DNA TOPOISOMERASE"/>
    <property type="match status" value="1"/>
</dbReference>
<accession>A0A2G9Y9P1</accession>
<dbReference type="InterPro" id="IPR000380">
    <property type="entry name" value="Topo_IA"/>
</dbReference>
<feature type="domain" description="Topo IA-type catalytic" evidence="2">
    <location>
        <begin position="1"/>
        <end position="85"/>
    </location>
</feature>
<dbReference type="InterPro" id="IPR023405">
    <property type="entry name" value="Topo_IA_core_domain"/>
</dbReference>
<feature type="non-terminal residue" evidence="3">
    <location>
        <position position="1"/>
    </location>
</feature>
<dbReference type="GO" id="GO:0006265">
    <property type="term" value="P:DNA topological change"/>
    <property type="evidence" value="ECO:0007669"/>
    <property type="project" value="InterPro"/>
</dbReference>
<dbReference type="PROSITE" id="PS00396">
    <property type="entry name" value="TOPO_IA_1"/>
    <property type="match status" value="1"/>
</dbReference>
<dbReference type="EMBL" id="PCRF01000229">
    <property type="protein sequence ID" value="PIP15932.1"/>
    <property type="molecule type" value="Genomic_DNA"/>
</dbReference>
<evidence type="ECO:0000256" key="1">
    <source>
        <dbReference type="SAM" id="MobiDB-lite"/>
    </source>
</evidence>
<feature type="non-terminal residue" evidence="3">
    <location>
        <position position="85"/>
    </location>
</feature>
<evidence type="ECO:0000313" key="4">
    <source>
        <dbReference type="Proteomes" id="UP000230392"/>
    </source>
</evidence>
<gene>
    <name evidence="3" type="ORF">COX46_04695</name>
</gene>
<evidence type="ECO:0000313" key="3">
    <source>
        <dbReference type="EMBL" id="PIP15932.1"/>
    </source>
</evidence>
<organism evidence="3 4">
    <name type="scientific">bacterium (Candidatus Ratteibacteria) CG23_combo_of_CG06-09_8_20_14_all_48_7</name>
    <dbReference type="NCBI Taxonomy" id="2014292"/>
    <lineage>
        <taxon>Bacteria</taxon>
        <taxon>Candidatus Ratteibacteria</taxon>
    </lineage>
</organism>
<dbReference type="Pfam" id="PF01131">
    <property type="entry name" value="Topoisom_bac"/>
    <property type="match status" value="1"/>
</dbReference>
<dbReference type="Proteomes" id="UP000230392">
    <property type="component" value="Unassembled WGS sequence"/>
</dbReference>
<proteinExistence type="predicted"/>
<comment type="caution">
    <text evidence="3">The sequence shown here is derived from an EMBL/GenBank/DDBJ whole genome shotgun (WGS) entry which is preliminary data.</text>
</comment>
<dbReference type="InterPro" id="IPR023406">
    <property type="entry name" value="Topo_IA_AS"/>
</dbReference>